<dbReference type="OrthoDB" id="1907165at2"/>
<proteinExistence type="predicted"/>
<dbReference type="Gene3D" id="2.30.110.50">
    <property type="match status" value="1"/>
</dbReference>
<dbReference type="InterPro" id="IPR037026">
    <property type="entry name" value="Vgr_OB-fold_dom_sf"/>
</dbReference>
<feature type="domain" description="Gp5/Type VI secretion system Vgr protein OB-fold" evidence="2">
    <location>
        <begin position="367"/>
        <end position="437"/>
    </location>
</feature>
<dbReference type="Gene3D" id="4.10.220.110">
    <property type="match status" value="1"/>
</dbReference>
<dbReference type="EMBL" id="FQUS01000035">
    <property type="protein sequence ID" value="SHG57448.1"/>
    <property type="molecule type" value="Genomic_DNA"/>
</dbReference>
<evidence type="ECO:0000313" key="4">
    <source>
        <dbReference type="Proteomes" id="UP000184041"/>
    </source>
</evidence>
<dbReference type="SUPFAM" id="SSF69349">
    <property type="entry name" value="Phage fibre proteins"/>
    <property type="match status" value="1"/>
</dbReference>
<dbReference type="AlphaFoldDB" id="A0A1M5KXC4"/>
<gene>
    <name evidence="3" type="ORF">SAMN05443144_13519</name>
</gene>
<evidence type="ECO:0000313" key="3">
    <source>
        <dbReference type="EMBL" id="SHG57448.1"/>
    </source>
</evidence>
<feature type="region of interest" description="Disordered" evidence="1">
    <location>
        <begin position="437"/>
        <end position="461"/>
    </location>
</feature>
<dbReference type="InterPro" id="IPR006531">
    <property type="entry name" value="Gp5/Vgr_OB"/>
</dbReference>
<feature type="region of interest" description="Disordered" evidence="1">
    <location>
        <begin position="224"/>
        <end position="243"/>
    </location>
</feature>
<name>A0A1M5KXC4_9BACT</name>
<accession>A0A1M5KXC4</accession>
<organism evidence="3 4">
    <name type="scientific">Fodinibius roseus</name>
    <dbReference type="NCBI Taxonomy" id="1194090"/>
    <lineage>
        <taxon>Bacteria</taxon>
        <taxon>Pseudomonadati</taxon>
        <taxon>Balneolota</taxon>
        <taxon>Balneolia</taxon>
        <taxon>Balneolales</taxon>
        <taxon>Balneolaceae</taxon>
        <taxon>Fodinibius</taxon>
    </lineage>
</organism>
<dbReference type="Proteomes" id="UP000184041">
    <property type="component" value="Unassembled WGS sequence"/>
</dbReference>
<evidence type="ECO:0000256" key="1">
    <source>
        <dbReference type="SAM" id="MobiDB-lite"/>
    </source>
</evidence>
<sequence>MALHTSTQIRIEGHKRVADTFQLLTLHESIGDHHRFKLELSGRAFGRGRGTASWRELVGRRIYIEIAPTDENLPLGSKVFSGLITGLSLAKDYGSQGRVILEGGSPTLLLDDDPHMATFSQQSLQRIIRQQLSAYPTNLLRPQVNPATDGPLEYVVQYKETSWQLLQRLASEHGEWLFYNGQQLIFGRCDPDTVSLIHDRELDRFALQLDVRANNMQMTGYDYTGDQSAASDSASHQPSGINVHSRTALEASQSLYTRRGQYKPNHALQGDAGGRIDQIASRRSASTLGGMVRLNGTSHHPGLGVGAHLSLEERFYGKEAYGEFMLTGVHHRCDSEGHYSNRFRGIPADVAAPSFHLEAHPRAEAQSAVVVDNHDPDDLGRVRVRFRWQQSGMTPWLRMLSPAGGDGKGFHMIPEKGEEVWVDFEGGHPELPYVVGAARNGRSPSGDGTPENDIKSIRTRSGHTIELKDAEGGESITIKDKNGNAIRMNTGKKSITITAPEDMTLNAKNMEMNIRENLRVNVGKSKTERIREDRNLEAKNSITKILENRTVRSGEKTEQQAGELTVHTSTGEMLLDGAGKVTIQSKDRIDFGE</sequence>
<dbReference type="SUPFAM" id="SSF69279">
    <property type="entry name" value="Phage tail proteins"/>
    <property type="match status" value="2"/>
</dbReference>
<protein>
    <submittedName>
        <fullName evidence="3">Uncharacterized conserved protein, implicated in type VI secretion and phage assembly</fullName>
    </submittedName>
</protein>
<dbReference type="Gene3D" id="3.55.50.10">
    <property type="entry name" value="Baseplate protein-like domains"/>
    <property type="match status" value="1"/>
</dbReference>
<dbReference type="STRING" id="1194090.SAMN05443144_13519"/>
<dbReference type="Pfam" id="PF04717">
    <property type="entry name" value="Phage_base_V"/>
    <property type="match status" value="1"/>
</dbReference>
<dbReference type="Pfam" id="PF05954">
    <property type="entry name" value="Phage_GPD"/>
    <property type="match status" value="1"/>
</dbReference>
<dbReference type="SUPFAM" id="SSF69255">
    <property type="entry name" value="gp5 N-terminal domain-like"/>
    <property type="match status" value="1"/>
</dbReference>
<dbReference type="RefSeq" id="WP_084088466.1">
    <property type="nucleotide sequence ID" value="NZ_FQUS01000035.1"/>
</dbReference>
<dbReference type="Gene3D" id="2.40.50.230">
    <property type="entry name" value="Gp5 N-terminal domain"/>
    <property type="match status" value="1"/>
</dbReference>
<evidence type="ECO:0000259" key="2">
    <source>
        <dbReference type="Pfam" id="PF04717"/>
    </source>
</evidence>
<keyword evidence="4" id="KW-1185">Reference proteome</keyword>
<reference evidence="3 4" key="1">
    <citation type="submission" date="2016-11" db="EMBL/GenBank/DDBJ databases">
        <authorList>
            <person name="Jaros S."/>
            <person name="Januszkiewicz K."/>
            <person name="Wedrychowicz H."/>
        </authorList>
    </citation>
    <scope>NUCLEOTIDE SEQUENCE [LARGE SCALE GENOMIC DNA]</scope>
    <source>
        <strain evidence="3 4">DSM 21986</strain>
    </source>
</reference>